<comment type="subcellular location">
    <subcellularLocation>
        <location evidence="4">Cell membrane</location>
    </subcellularLocation>
    <subcellularLocation>
        <location evidence="1">Membrane</location>
        <topology evidence="1">Multi-pass membrane protein</topology>
    </subcellularLocation>
</comment>
<dbReference type="GO" id="GO:0005886">
    <property type="term" value="C:plasma membrane"/>
    <property type="evidence" value="ECO:0007669"/>
    <property type="project" value="UniProtKB-SubCell"/>
</dbReference>
<evidence type="ECO:0000256" key="2">
    <source>
        <dbReference type="ARBA" id="ARBA00005278"/>
    </source>
</evidence>
<dbReference type="PANTHER" id="PTHR22550">
    <property type="entry name" value="SPORE GERMINATION PROTEIN"/>
    <property type="match status" value="1"/>
</dbReference>
<dbReference type="PIRSF" id="PIRSF005690">
    <property type="entry name" value="GerBA"/>
    <property type="match status" value="1"/>
</dbReference>
<protein>
    <submittedName>
        <fullName evidence="7">Spore germination protein</fullName>
    </submittedName>
</protein>
<gene>
    <name evidence="7" type="ORF">CUU66_05980</name>
</gene>
<proteinExistence type="inferred from homology"/>
<keyword evidence="6" id="KW-1133">Transmembrane helix</keyword>
<dbReference type="OrthoDB" id="9772630at2"/>
<dbReference type="EMBL" id="PGUY01000017">
    <property type="protein sequence ID" value="PLT30702.1"/>
    <property type="molecule type" value="Genomic_DNA"/>
</dbReference>
<keyword evidence="8" id="KW-1185">Reference proteome</keyword>
<feature type="transmembrane region" description="Helical" evidence="6">
    <location>
        <begin position="282"/>
        <end position="303"/>
    </location>
</feature>
<dbReference type="InterPro" id="IPR004995">
    <property type="entry name" value="Spore_Ger"/>
</dbReference>
<dbReference type="PANTHER" id="PTHR22550:SF5">
    <property type="entry name" value="LEUCINE ZIPPER PROTEIN 4"/>
    <property type="match status" value="1"/>
</dbReference>
<evidence type="ECO:0000256" key="5">
    <source>
        <dbReference type="SAM" id="MobiDB-lite"/>
    </source>
</evidence>
<evidence type="ECO:0000256" key="1">
    <source>
        <dbReference type="ARBA" id="ARBA00004141"/>
    </source>
</evidence>
<name>A0A2N5M8N8_9BACI</name>
<evidence type="ECO:0000256" key="4">
    <source>
        <dbReference type="PIRNR" id="PIRNR005690"/>
    </source>
</evidence>
<evidence type="ECO:0000256" key="6">
    <source>
        <dbReference type="SAM" id="Phobius"/>
    </source>
</evidence>
<dbReference type="Proteomes" id="UP000234748">
    <property type="component" value="Unassembled WGS sequence"/>
</dbReference>
<evidence type="ECO:0000313" key="8">
    <source>
        <dbReference type="Proteomes" id="UP000234748"/>
    </source>
</evidence>
<feature type="transmembrane region" description="Helical" evidence="6">
    <location>
        <begin position="393"/>
        <end position="413"/>
    </location>
</feature>
<evidence type="ECO:0000256" key="3">
    <source>
        <dbReference type="ARBA" id="ARBA00023136"/>
    </source>
</evidence>
<feature type="region of interest" description="Disordered" evidence="5">
    <location>
        <begin position="1"/>
        <end position="28"/>
    </location>
</feature>
<feature type="transmembrane region" description="Helical" evidence="6">
    <location>
        <begin position="446"/>
        <end position="471"/>
    </location>
</feature>
<feature type="transmembrane region" description="Helical" evidence="6">
    <location>
        <begin position="419"/>
        <end position="439"/>
    </location>
</feature>
<dbReference type="GO" id="GO:0009847">
    <property type="term" value="P:spore germination"/>
    <property type="evidence" value="ECO:0007669"/>
    <property type="project" value="UniProtKB-UniRule"/>
</dbReference>
<evidence type="ECO:0000313" key="7">
    <source>
        <dbReference type="EMBL" id="PLT30702.1"/>
    </source>
</evidence>
<dbReference type="InterPro" id="IPR050768">
    <property type="entry name" value="UPF0353/GerABKA_families"/>
</dbReference>
<feature type="transmembrane region" description="Helical" evidence="6">
    <location>
        <begin position="324"/>
        <end position="343"/>
    </location>
</feature>
<keyword evidence="3 4" id="KW-0472">Membrane</keyword>
<feature type="region of interest" description="Disordered" evidence="5">
    <location>
        <begin position="505"/>
        <end position="528"/>
    </location>
</feature>
<accession>A0A2N5M8N8</accession>
<dbReference type="Pfam" id="PF03323">
    <property type="entry name" value="GerA"/>
    <property type="match status" value="1"/>
</dbReference>
<sequence length="528" mass="58850">MVPSFFKTGTKKIQSKKESSPSQPSTIKPNITNLTYNIDDNIDLIKDCLGSPPDLNVRKIIIDAATDFSVAMIRMDGMSDKKEVDFSVIEPLSKMNFEQLREQLESPNSAEVLGRLIAVNKLEKMNDVDKVVNSILQGNTGILFNHTSQVFIASTRLIDKRGLSEPSSQTVIRGPKDSFTEDLRTNTSLVRARITNPKLRIETLNVGEITHTNVELMYLNGIADDSILQELRNRIKKIKIDAILESSYIEEFIQDSKNSIFPTLISTERPDVVVANLLEGRFAIFVYGTPYVLIGPATFIQFFQSPEDYYQNYYMGSFIRILRFVSFFIALYIPGLYVAIMTHHHALIPTTLLITLAGQREGVPFPIVVEALIMELVFEVLREAGVRMPRAVGQTVSIVGALILGQAAVQAGFVSASTVIVVSLTAIANFTMPFFNVAIAARILRFLLLLLGSYIGMYGIMLGTFVILAHLCSLRSFGLPYFDPITPFKLLAQKDVFIRLPLPKQMTRPEPASPEEKNRVQGGGRNET</sequence>
<dbReference type="AlphaFoldDB" id="A0A2N5M8N8"/>
<organism evidence="7 8">
    <name type="scientific">Peribacillus deserti</name>
    <dbReference type="NCBI Taxonomy" id="673318"/>
    <lineage>
        <taxon>Bacteria</taxon>
        <taxon>Bacillati</taxon>
        <taxon>Bacillota</taxon>
        <taxon>Bacilli</taxon>
        <taxon>Bacillales</taxon>
        <taxon>Bacillaceae</taxon>
        <taxon>Peribacillus</taxon>
    </lineage>
</organism>
<comment type="caution">
    <text evidence="7">The sequence shown here is derived from an EMBL/GenBank/DDBJ whole genome shotgun (WGS) entry which is preliminary data.</text>
</comment>
<keyword evidence="6" id="KW-0812">Transmembrane</keyword>
<comment type="similarity">
    <text evidence="2 4">Belongs to the GerABKA family.</text>
</comment>
<reference evidence="7 8" key="1">
    <citation type="submission" date="2017-11" db="EMBL/GenBank/DDBJ databases">
        <title>Comparitive Functional Genomics of Dry Heat Resistant strains isolated from the Viking Spacecraft.</title>
        <authorList>
            <person name="Seuylemezian A."/>
            <person name="Cooper K."/>
            <person name="Vaishampayan P."/>
        </authorList>
    </citation>
    <scope>NUCLEOTIDE SEQUENCE [LARGE SCALE GENOMIC DNA]</scope>
    <source>
        <strain evidence="7 8">V1-29</strain>
    </source>
</reference>